<accession>A0A7C4D095</accession>
<reference evidence="1" key="1">
    <citation type="journal article" date="2020" name="mSystems">
        <title>Genome- and Community-Level Interaction Insights into Carbon Utilization and Element Cycling Functions of Hydrothermarchaeota in Hydrothermal Sediment.</title>
        <authorList>
            <person name="Zhou Z."/>
            <person name="Liu Y."/>
            <person name="Xu W."/>
            <person name="Pan J."/>
            <person name="Luo Z.H."/>
            <person name="Li M."/>
        </authorList>
    </citation>
    <scope>NUCLEOTIDE SEQUENCE [LARGE SCALE GENOMIC DNA]</scope>
    <source>
        <strain evidence="1">SpSt-658</strain>
    </source>
</reference>
<dbReference type="AlphaFoldDB" id="A0A7C4D095"/>
<sequence>MSEEKSENIIENTTIVRIKERTKNMLKELKKRKSMTTVEAAVLSNYSLSYFTTFILNVLKMLYKDCLLVSRGRITWVCEDNKEP</sequence>
<organism evidence="1">
    <name type="scientific">Ignisphaera aggregans</name>
    <dbReference type="NCBI Taxonomy" id="334771"/>
    <lineage>
        <taxon>Archaea</taxon>
        <taxon>Thermoproteota</taxon>
        <taxon>Thermoprotei</taxon>
        <taxon>Desulfurococcales</taxon>
        <taxon>Desulfurococcaceae</taxon>
        <taxon>Ignisphaera</taxon>
    </lineage>
</organism>
<proteinExistence type="predicted"/>
<evidence type="ECO:0000313" key="1">
    <source>
        <dbReference type="EMBL" id="HGM06981.1"/>
    </source>
</evidence>
<gene>
    <name evidence="1" type="ORF">ENU31_01030</name>
</gene>
<protein>
    <submittedName>
        <fullName evidence="1">Uncharacterized protein</fullName>
    </submittedName>
</protein>
<name>A0A7C4D095_9CREN</name>
<dbReference type="EMBL" id="DTCA01000039">
    <property type="protein sequence ID" value="HGM06981.1"/>
    <property type="molecule type" value="Genomic_DNA"/>
</dbReference>
<comment type="caution">
    <text evidence="1">The sequence shown here is derived from an EMBL/GenBank/DDBJ whole genome shotgun (WGS) entry which is preliminary data.</text>
</comment>